<accession>A0A5M8NZ12</accession>
<comment type="catalytic activity">
    <reaction evidence="6">
        <text>3-phosphoshikimate + phosphoenolpyruvate = 5-O-(1-carboxyvinyl)-3-phosphoshikimate + phosphate</text>
        <dbReference type="Rhea" id="RHEA:21256"/>
        <dbReference type="ChEBI" id="CHEBI:43474"/>
        <dbReference type="ChEBI" id="CHEBI:57701"/>
        <dbReference type="ChEBI" id="CHEBI:58702"/>
        <dbReference type="ChEBI" id="CHEBI:145989"/>
        <dbReference type="EC" id="2.5.1.19"/>
    </reaction>
    <physiologicalReaction direction="left-to-right" evidence="6">
        <dbReference type="Rhea" id="RHEA:21257"/>
    </physiologicalReaction>
</comment>
<comment type="function">
    <text evidence="7">Catalyzes the transfer of the enolpyruvyl moiety of phosphoenolpyruvate (PEP) to the 5-hydroxyl of shikimate-3-phosphate (S3P) to produce enolpyruvyl shikimate-3-phosphate and inorganic phosphate.</text>
</comment>
<feature type="binding site" evidence="7">
    <location>
        <position position="86"/>
    </location>
    <ligand>
        <name>phosphoenolpyruvate</name>
        <dbReference type="ChEBI" id="CHEBI:58702"/>
    </ligand>
</feature>
<dbReference type="PANTHER" id="PTHR21090">
    <property type="entry name" value="AROM/DEHYDROQUINATE SYNTHASE"/>
    <property type="match status" value="1"/>
</dbReference>
<feature type="binding site" evidence="7">
    <location>
        <position position="162"/>
    </location>
    <ligand>
        <name>phosphoenolpyruvate</name>
        <dbReference type="ChEBI" id="CHEBI:58702"/>
    </ligand>
</feature>
<feature type="binding site" evidence="7">
    <location>
        <position position="290"/>
    </location>
    <ligand>
        <name>3-phosphoshikimate</name>
        <dbReference type="ChEBI" id="CHEBI:145989"/>
    </ligand>
</feature>
<dbReference type="InterPro" id="IPR013792">
    <property type="entry name" value="RNA3'P_cycl/enolpyr_Trfase_a/b"/>
</dbReference>
<feature type="binding site" evidence="7">
    <location>
        <position position="43"/>
    </location>
    <ligand>
        <name>3-phosphoshikimate</name>
        <dbReference type="ChEBI" id="CHEBI:145989"/>
    </ligand>
</feature>
<comment type="caution">
    <text evidence="7">Lacks conserved residue(s) required for the propagation of feature annotation.</text>
</comment>
<evidence type="ECO:0000256" key="1">
    <source>
        <dbReference type="ARBA" id="ARBA00004811"/>
    </source>
</evidence>
<feature type="binding site" evidence="7">
    <location>
        <position position="38"/>
    </location>
    <ligand>
        <name>3-phosphoshikimate</name>
        <dbReference type="ChEBI" id="CHEBI:145989"/>
    </ligand>
</feature>
<feature type="binding site" evidence="7">
    <location>
        <position position="114"/>
    </location>
    <ligand>
        <name>phosphoenolpyruvate</name>
        <dbReference type="ChEBI" id="CHEBI:58702"/>
    </ligand>
</feature>
<dbReference type="SUPFAM" id="SSF55205">
    <property type="entry name" value="EPT/RTPC-like"/>
    <property type="match status" value="1"/>
</dbReference>
<evidence type="ECO:0000256" key="6">
    <source>
        <dbReference type="ARBA" id="ARBA00044633"/>
    </source>
</evidence>
<feature type="binding site" evidence="7">
    <location>
        <position position="38"/>
    </location>
    <ligand>
        <name>phosphoenolpyruvate</name>
        <dbReference type="ChEBI" id="CHEBI:58702"/>
    </ligand>
</feature>
<dbReference type="UniPathway" id="UPA00053">
    <property type="reaction ID" value="UER00089"/>
</dbReference>
<dbReference type="PANTHER" id="PTHR21090:SF5">
    <property type="entry name" value="PENTAFUNCTIONAL AROM POLYPEPTIDE"/>
    <property type="match status" value="1"/>
</dbReference>
<dbReference type="InterPro" id="IPR001986">
    <property type="entry name" value="Enolpyruvate_Tfrase_dom"/>
</dbReference>
<dbReference type="GO" id="GO:0009073">
    <property type="term" value="P:aromatic amino acid family biosynthetic process"/>
    <property type="evidence" value="ECO:0007669"/>
    <property type="project" value="UniProtKB-KW"/>
</dbReference>
<keyword evidence="4 7" id="KW-0808">Transferase</keyword>
<protein>
    <recommendedName>
        <fullName evidence="7">3-phosphoshikimate 1-carboxyvinyltransferase</fullName>
        <ecNumber evidence="7">2.5.1.19</ecNumber>
    </recommendedName>
    <alternativeName>
        <fullName evidence="7">5-enolpyruvylshikimate-3-phosphate synthase</fullName>
        <shortName evidence="7">EPSP synthase</shortName>
        <shortName evidence="7">EPSPS</shortName>
    </alternativeName>
</protein>
<feature type="binding site" evidence="7">
    <location>
        <position position="321"/>
    </location>
    <ligand>
        <name>phosphoenolpyruvate</name>
        <dbReference type="ChEBI" id="CHEBI:58702"/>
    </ligand>
</feature>
<dbReference type="GO" id="GO:0003866">
    <property type="term" value="F:3-phosphoshikimate 1-carboxyvinyltransferase activity"/>
    <property type="evidence" value="ECO:0007669"/>
    <property type="project" value="UniProtKB-UniRule"/>
</dbReference>
<dbReference type="PROSITE" id="PS00885">
    <property type="entry name" value="EPSP_SYNTHASE_2"/>
    <property type="match status" value="1"/>
</dbReference>
<feature type="binding site" evidence="7">
    <location>
        <position position="188"/>
    </location>
    <ligand>
        <name>3-phosphoshikimate</name>
        <dbReference type="ChEBI" id="CHEBI:145989"/>
    </ligand>
</feature>
<feature type="binding site" evidence="7">
    <location>
        <position position="39"/>
    </location>
    <ligand>
        <name>3-phosphoshikimate</name>
        <dbReference type="ChEBI" id="CHEBI:145989"/>
    </ligand>
</feature>
<comment type="subunit">
    <text evidence="7">Monomer.</text>
</comment>
<name>A0A5M8NZ12_9BACT</name>
<evidence type="ECO:0000256" key="4">
    <source>
        <dbReference type="ARBA" id="ARBA00022679"/>
    </source>
</evidence>
<feature type="binding site" evidence="7">
    <location>
        <position position="391"/>
    </location>
    <ligand>
        <name>phosphoenolpyruvate</name>
        <dbReference type="ChEBI" id="CHEBI:58702"/>
    </ligand>
</feature>
<dbReference type="EMBL" id="SNRX01000020">
    <property type="protein sequence ID" value="KAA6301376.1"/>
    <property type="molecule type" value="Genomic_DNA"/>
</dbReference>
<feature type="binding site" evidence="7">
    <location>
        <position position="162"/>
    </location>
    <ligand>
        <name>3-phosphoshikimate</name>
        <dbReference type="ChEBI" id="CHEBI:145989"/>
    </ligand>
</feature>
<feature type="domain" description="Enolpyruvate transferase" evidence="8">
    <location>
        <begin position="22"/>
        <end position="74"/>
    </location>
</feature>
<dbReference type="GO" id="GO:0008652">
    <property type="term" value="P:amino acid biosynthetic process"/>
    <property type="evidence" value="ECO:0007669"/>
    <property type="project" value="UniProtKB-KW"/>
</dbReference>
<dbReference type="Proteomes" id="UP000324575">
    <property type="component" value="Unassembled WGS sequence"/>
</dbReference>
<reference evidence="9 10" key="1">
    <citation type="submission" date="2019-03" db="EMBL/GenBank/DDBJ databases">
        <title>Single cell metagenomics reveals metabolic interactions within the superorganism composed of flagellate Streblomastix strix and complex community of Bacteroidetes bacteria on its surface.</title>
        <authorList>
            <person name="Treitli S.C."/>
            <person name="Kolisko M."/>
            <person name="Husnik F."/>
            <person name="Keeling P."/>
            <person name="Hampl V."/>
        </authorList>
    </citation>
    <scope>NUCLEOTIDE SEQUENCE [LARGE SCALE GENOMIC DNA]</scope>
    <source>
        <strain evidence="9">St1</strain>
    </source>
</reference>
<dbReference type="Pfam" id="PF00275">
    <property type="entry name" value="EPSP_synthase"/>
    <property type="match status" value="2"/>
</dbReference>
<evidence type="ECO:0000256" key="5">
    <source>
        <dbReference type="ARBA" id="ARBA00023141"/>
    </source>
</evidence>
<sequence>MWRSSKKFVILQFKSESMVYKVQAPSTIQVKIQLPSSKSISNRVLILNALSDSPYPIRNLSDSDDTMVLFNALQSSEKDFNVGAAGTSMRFLTAYLAQKPGEWTITGTERMKNRPIGILINALRALGADIEYLEKEGFPPLRIHGQQLQGGEISLDGSISSQYISALMMIAPHLRKGLVLHLEGSLISAPYIRMTMSLMEKFGVKSIWKGQTIRIEPQIYRPVAFLVEGDWSAASYWLQIQALAMERAAVDVIGLEDNSLQGDAKAESLMACLVNQHKSSFHYDFVNEPDLAQTFVVTCCLLNIPFRFSGLQSLRIKETDRMMALQTEMRKLGYELRILSDNVLMWVGERCEPVQKPVIATYEDHRMAMAFAPACLKMKEIRIENPEVVSKSYPNYWFDLKSAGFVIQEES</sequence>
<feature type="domain" description="Enolpyruvate transferase" evidence="8">
    <location>
        <begin position="78"/>
        <end position="398"/>
    </location>
</feature>
<dbReference type="GO" id="GO:0009423">
    <property type="term" value="P:chorismate biosynthetic process"/>
    <property type="evidence" value="ECO:0007669"/>
    <property type="project" value="UniProtKB-UniRule"/>
</dbReference>
<dbReference type="InterPro" id="IPR006264">
    <property type="entry name" value="EPSP_synthase"/>
</dbReference>
<dbReference type="AlphaFoldDB" id="A0A5M8NZ12"/>
<comment type="caution">
    <text evidence="9">The sequence shown here is derived from an EMBL/GenBank/DDBJ whole genome shotgun (WGS) entry which is preliminary data.</text>
</comment>
<dbReference type="EC" id="2.5.1.19" evidence="7"/>
<keyword evidence="5 7" id="KW-0057">Aromatic amino acid biosynthesis</keyword>
<evidence type="ECO:0000256" key="7">
    <source>
        <dbReference type="HAMAP-Rule" id="MF_00210"/>
    </source>
</evidence>
<dbReference type="GO" id="GO:0005737">
    <property type="term" value="C:cytoplasm"/>
    <property type="evidence" value="ECO:0007669"/>
    <property type="project" value="UniProtKB-SubCell"/>
</dbReference>
<dbReference type="InterPro" id="IPR023193">
    <property type="entry name" value="EPSP_synthase_CS"/>
</dbReference>
<evidence type="ECO:0000313" key="9">
    <source>
        <dbReference type="EMBL" id="KAA6301376.1"/>
    </source>
</evidence>
<dbReference type="PIRSF" id="PIRSF000505">
    <property type="entry name" value="EPSPS"/>
    <property type="match status" value="1"/>
</dbReference>
<evidence type="ECO:0000256" key="2">
    <source>
        <dbReference type="ARBA" id="ARBA00009948"/>
    </source>
</evidence>
<dbReference type="InterPro" id="IPR036968">
    <property type="entry name" value="Enolpyruvate_Tfrase_sf"/>
</dbReference>
<dbReference type="HAMAP" id="MF_00210">
    <property type="entry name" value="EPSP_synth"/>
    <property type="match status" value="1"/>
</dbReference>
<proteinExistence type="inferred from homology"/>
<comment type="pathway">
    <text evidence="1 7">Metabolic intermediate biosynthesis; chorismate biosynthesis; chorismate from D-erythrose 4-phosphate and phosphoenolpyruvate: step 6/7.</text>
</comment>
<organism evidence="9 10">
    <name type="scientific">Candidatus Ordinivivax streblomastigis</name>
    <dbReference type="NCBI Taxonomy" id="2540710"/>
    <lineage>
        <taxon>Bacteria</taxon>
        <taxon>Pseudomonadati</taxon>
        <taxon>Bacteroidota</taxon>
        <taxon>Bacteroidia</taxon>
        <taxon>Bacteroidales</taxon>
        <taxon>Candidatus Ordinivivax</taxon>
    </lineage>
</organism>
<dbReference type="Gene3D" id="3.65.10.10">
    <property type="entry name" value="Enolpyruvate transferase domain"/>
    <property type="match status" value="3"/>
</dbReference>
<gene>
    <name evidence="7" type="primary">aroA</name>
    <name evidence="9" type="ORF">EZS26_002465</name>
</gene>
<feature type="binding site" evidence="7">
    <location>
        <position position="161"/>
    </location>
    <ligand>
        <name>3-phosphoshikimate</name>
        <dbReference type="ChEBI" id="CHEBI:145989"/>
    </ligand>
</feature>
<feature type="binding site" evidence="7">
    <location>
        <position position="160"/>
    </location>
    <ligand>
        <name>3-phosphoshikimate</name>
        <dbReference type="ChEBI" id="CHEBI:145989"/>
    </ligand>
</feature>
<keyword evidence="3 7" id="KW-0028">Amino-acid biosynthesis</keyword>
<keyword evidence="7" id="KW-0963">Cytoplasm</keyword>
<comment type="similarity">
    <text evidence="2 7">Belongs to the EPSP synthase family.</text>
</comment>
<comment type="subcellular location">
    <subcellularLocation>
        <location evidence="7">Cytoplasm</location>
    </subcellularLocation>
</comment>
<feature type="binding site" evidence="7">
    <location>
        <position position="366"/>
    </location>
    <ligand>
        <name>phosphoenolpyruvate</name>
        <dbReference type="ChEBI" id="CHEBI:58702"/>
    </ligand>
</feature>
<feature type="active site" description="Proton acceptor" evidence="7">
    <location>
        <position position="290"/>
    </location>
</feature>
<dbReference type="CDD" id="cd01556">
    <property type="entry name" value="EPSP_synthase"/>
    <property type="match status" value="1"/>
</dbReference>
<evidence type="ECO:0000256" key="3">
    <source>
        <dbReference type="ARBA" id="ARBA00022605"/>
    </source>
</evidence>
<feature type="binding site" evidence="7">
    <location>
        <position position="317"/>
    </location>
    <ligand>
        <name>3-phosphoshikimate</name>
        <dbReference type="ChEBI" id="CHEBI:145989"/>
    </ligand>
</feature>
<evidence type="ECO:0000259" key="8">
    <source>
        <dbReference type="Pfam" id="PF00275"/>
    </source>
</evidence>
<evidence type="ECO:0000313" key="10">
    <source>
        <dbReference type="Proteomes" id="UP000324575"/>
    </source>
</evidence>